<proteinExistence type="inferred from homology"/>
<dbReference type="AlphaFoldDB" id="A0A182W3C8"/>
<dbReference type="Gene3D" id="3.30.420.10">
    <property type="entry name" value="Ribonuclease H-like superfamily/Ribonuclease H"/>
    <property type="match status" value="1"/>
</dbReference>
<dbReference type="VEuPathDB" id="VectorBase:AMIN004839"/>
<dbReference type="GO" id="GO:0003676">
    <property type="term" value="F:nucleic acid binding"/>
    <property type="evidence" value="ECO:0007669"/>
    <property type="project" value="InterPro"/>
</dbReference>
<dbReference type="SMART" id="SM00364">
    <property type="entry name" value="LRR_BAC"/>
    <property type="match status" value="6"/>
</dbReference>
<evidence type="ECO:0000256" key="6">
    <source>
        <dbReference type="ARBA" id="ARBA00029588"/>
    </source>
</evidence>
<sequence length="667" mass="75391">GTDGWNVCRNALLLEYRKHRQRLAKREQLELAREMSAAREIAQHCRSNNRTYSELRELEALDNGRPLSFVQRIFLENRYIFEAIAKHIRTGELLTDVRVNPSLEQLHVGKSNLQPETLRRLTEYVLESEYCGRVHIYTDASKSPDGQCGIGVYDETNEVRIAVQLKLDTSIMTAETLAIKVAMQHIANRGIHRAVLLTDSQAACSFLRKNRNSRYRNAVANEILELARTFHVTIQWIPGHVEVSGNRIADELSRAALANGTQRLENDIFIHDAISYFEERQASKINKWYQEYIPGASCGATVSENNATSHKMDVVYTSDSCDSDSREQKTVDLGHSNKRHLDDDLLRVSKSKKLAEDIETVLLNHNKLIRVPLSLADFTNLKVLDLSNNRLEELPEVITQCQLTTLIVKNNLLTDKSLPKSLLAAAGSGLKELNLSGNRFAHFPEQVIELRSLKYLYLGGNQITNVSKDIWKLQNLQLLSLGGNLISEIPETVGLLNHLHALVLCDNLLEMLPASIARLVNLKSLLLHKNRLRHLPREIITLRNLTELSLRDNPLVVRFVKDMTLNPPSLLELAGRTVKTCAIRYVAEDLPRTLIEYLQTANCCVNPNCKGVFFDNRVEHIKFVDFCGKYRIPLLQYLCSSKCVADTSSSDPGSEPSSSMMRKVLLG</sequence>
<dbReference type="Pfam" id="PF00075">
    <property type="entry name" value="RNase_H"/>
    <property type="match status" value="1"/>
</dbReference>
<protein>
    <recommendedName>
        <fullName evidence="4">Leucine-rich repeat protein soc-2 homolog</fullName>
    </recommendedName>
    <alternativeName>
        <fullName evidence="8">Protein soc-2 homolog</fullName>
    </alternativeName>
    <alternativeName>
        <fullName evidence="6 7">protein Sur-8 homolog</fullName>
    </alternativeName>
</protein>
<dbReference type="PANTHER" id="PTHR45752:SF196">
    <property type="entry name" value="GH17740P"/>
    <property type="match status" value="1"/>
</dbReference>
<dbReference type="CDD" id="cd09276">
    <property type="entry name" value="Rnase_HI_RT_non_LTR"/>
    <property type="match status" value="1"/>
</dbReference>
<dbReference type="PROSITE" id="PS51450">
    <property type="entry name" value="LRR"/>
    <property type="match status" value="3"/>
</dbReference>
<feature type="region of interest" description="Disordered" evidence="9">
    <location>
        <begin position="648"/>
        <end position="667"/>
    </location>
</feature>
<dbReference type="Gene3D" id="3.80.10.10">
    <property type="entry name" value="Ribonuclease Inhibitor"/>
    <property type="match status" value="2"/>
</dbReference>
<dbReference type="PROSITE" id="PS50879">
    <property type="entry name" value="RNASE_H_1"/>
    <property type="match status" value="1"/>
</dbReference>
<reference evidence="11" key="2">
    <citation type="submission" date="2020-05" db="UniProtKB">
        <authorList>
            <consortium name="EnsemblMetazoa"/>
        </authorList>
    </citation>
    <scope>IDENTIFICATION</scope>
    <source>
        <strain evidence="11">MINIMUS1</strain>
    </source>
</reference>
<evidence type="ECO:0000256" key="3">
    <source>
        <dbReference type="ARBA" id="ARBA00023786"/>
    </source>
</evidence>
<organism evidence="11 12">
    <name type="scientific">Anopheles minimus</name>
    <dbReference type="NCBI Taxonomy" id="112268"/>
    <lineage>
        <taxon>Eukaryota</taxon>
        <taxon>Metazoa</taxon>
        <taxon>Ecdysozoa</taxon>
        <taxon>Arthropoda</taxon>
        <taxon>Hexapoda</taxon>
        <taxon>Insecta</taxon>
        <taxon>Pterygota</taxon>
        <taxon>Neoptera</taxon>
        <taxon>Endopterygota</taxon>
        <taxon>Diptera</taxon>
        <taxon>Nematocera</taxon>
        <taxon>Culicoidea</taxon>
        <taxon>Culicidae</taxon>
        <taxon>Anophelinae</taxon>
        <taxon>Anopheles</taxon>
    </lineage>
</organism>
<dbReference type="SUPFAM" id="SSF52058">
    <property type="entry name" value="L domain-like"/>
    <property type="match status" value="1"/>
</dbReference>
<keyword evidence="12" id="KW-1185">Reference proteome</keyword>
<evidence type="ECO:0000256" key="4">
    <source>
        <dbReference type="ARBA" id="ARBA00023904"/>
    </source>
</evidence>
<dbReference type="Pfam" id="PF00560">
    <property type="entry name" value="LRR_1"/>
    <property type="match status" value="1"/>
</dbReference>
<evidence type="ECO:0000256" key="2">
    <source>
        <dbReference type="ARBA" id="ARBA00022737"/>
    </source>
</evidence>
<dbReference type="GO" id="GO:0004523">
    <property type="term" value="F:RNA-DNA hybrid ribonuclease activity"/>
    <property type="evidence" value="ECO:0007669"/>
    <property type="project" value="InterPro"/>
</dbReference>
<feature type="domain" description="RNase H type-1" evidence="10">
    <location>
        <begin position="130"/>
        <end position="258"/>
    </location>
</feature>
<reference evidence="12" key="1">
    <citation type="submission" date="2013-03" db="EMBL/GenBank/DDBJ databases">
        <title>The Genome Sequence of Anopheles minimus MINIMUS1.</title>
        <authorList>
            <consortium name="The Broad Institute Genomics Platform"/>
            <person name="Neafsey D.E."/>
            <person name="Walton C."/>
            <person name="Walker B."/>
            <person name="Young S.K."/>
            <person name="Zeng Q."/>
            <person name="Gargeya S."/>
            <person name="Fitzgerald M."/>
            <person name="Haas B."/>
            <person name="Abouelleil A."/>
            <person name="Allen A.W."/>
            <person name="Alvarado L."/>
            <person name="Arachchi H.M."/>
            <person name="Berlin A.M."/>
            <person name="Chapman S.B."/>
            <person name="Gainer-Dewar J."/>
            <person name="Goldberg J."/>
            <person name="Griggs A."/>
            <person name="Gujja S."/>
            <person name="Hansen M."/>
            <person name="Howarth C."/>
            <person name="Imamovic A."/>
            <person name="Ireland A."/>
            <person name="Larimer J."/>
            <person name="McCowan C."/>
            <person name="Murphy C."/>
            <person name="Pearson M."/>
            <person name="Poon T.W."/>
            <person name="Priest M."/>
            <person name="Roberts A."/>
            <person name="Saif S."/>
            <person name="Shea T."/>
            <person name="Sisk P."/>
            <person name="Sykes S."/>
            <person name="Wortman J."/>
            <person name="Nusbaum C."/>
            <person name="Birren B."/>
        </authorList>
    </citation>
    <scope>NUCLEOTIDE SEQUENCE [LARGE SCALE GENOMIC DNA]</scope>
    <source>
        <strain evidence="12">MINIMUS1</strain>
    </source>
</reference>
<evidence type="ECO:0000259" key="10">
    <source>
        <dbReference type="PROSITE" id="PS50879"/>
    </source>
</evidence>
<dbReference type="InterPro" id="IPR003591">
    <property type="entry name" value="Leu-rich_rpt_typical-subtyp"/>
</dbReference>
<dbReference type="Pfam" id="PF13855">
    <property type="entry name" value="LRR_8"/>
    <property type="match status" value="2"/>
</dbReference>
<evidence type="ECO:0000256" key="1">
    <source>
        <dbReference type="ARBA" id="ARBA00022614"/>
    </source>
</evidence>
<dbReference type="SMART" id="SM00365">
    <property type="entry name" value="LRR_SD22"/>
    <property type="match status" value="3"/>
</dbReference>
<evidence type="ECO:0000256" key="8">
    <source>
        <dbReference type="ARBA" id="ARBA00032455"/>
    </source>
</evidence>
<evidence type="ECO:0000313" key="12">
    <source>
        <dbReference type="Proteomes" id="UP000075920"/>
    </source>
</evidence>
<dbReference type="Proteomes" id="UP000075920">
    <property type="component" value="Unassembled WGS sequence"/>
</dbReference>
<comment type="function">
    <text evidence="5">Acts as a Ras effector and participates in MAPK pathway activation. Probably acts as a regulatory subunit of protein phosphatase that specifically dephosphorylates Raf kinase and stimulate Raf activity at specialized signaling complexes upon Ras activation.</text>
</comment>
<keyword evidence="1" id="KW-0433">Leucine-rich repeat</keyword>
<dbReference type="InterPro" id="IPR032675">
    <property type="entry name" value="LRR_dom_sf"/>
</dbReference>
<accession>A0A182W3C8</accession>
<dbReference type="SMART" id="SM00369">
    <property type="entry name" value="LRR_TYP"/>
    <property type="match status" value="4"/>
</dbReference>
<dbReference type="STRING" id="112268.A0A182W3C8"/>
<comment type="similarity">
    <text evidence="3">Belongs to the SHOC2 family.</text>
</comment>
<dbReference type="InterPro" id="IPR002156">
    <property type="entry name" value="RNaseH_domain"/>
</dbReference>
<evidence type="ECO:0000256" key="9">
    <source>
        <dbReference type="SAM" id="MobiDB-lite"/>
    </source>
</evidence>
<name>A0A182W3C8_9DIPT</name>
<dbReference type="InterPro" id="IPR036397">
    <property type="entry name" value="RNaseH_sf"/>
</dbReference>
<dbReference type="InterPro" id="IPR001611">
    <property type="entry name" value="Leu-rich_rpt"/>
</dbReference>
<feature type="compositionally biased region" description="Low complexity" evidence="9">
    <location>
        <begin position="648"/>
        <end position="659"/>
    </location>
</feature>
<keyword evidence="2" id="KW-0677">Repeat</keyword>
<evidence type="ECO:0000313" key="11">
    <source>
        <dbReference type="EnsemblMetazoa" id="AMIN004839-PA"/>
    </source>
</evidence>
<evidence type="ECO:0000256" key="7">
    <source>
        <dbReference type="ARBA" id="ARBA00029998"/>
    </source>
</evidence>
<dbReference type="EnsemblMetazoa" id="AMIN004839-RA">
    <property type="protein sequence ID" value="AMIN004839-PA"/>
    <property type="gene ID" value="AMIN004839"/>
</dbReference>
<dbReference type="SUPFAM" id="SSF53098">
    <property type="entry name" value="Ribonuclease H-like"/>
    <property type="match status" value="1"/>
</dbReference>
<dbReference type="InterPro" id="IPR012337">
    <property type="entry name" value="RNaseH-like_sf"/>
</dbReference>
<dbReference type="InterPro" id="IPR050715">
    <property type="entry name" value="LRR-SigEffector_domain"/>
</dbReference>
<evidence type="ECO:0000256" key="5">
    <source>
        <dbReference type="ARBA" id="ARBA00025612"/>
    </source>
</evidence>
<dbReference type="PANTHER" id="PTHR45752">
    <property type="entry name" value="LEUCINE-RICH REPEAT-CONTAINING"/>
    <property type="match status" value="1"/>
</dbReference>